<sequence length="52" mass="6214">MSSTEVKLSRLLILAQKFNNFYLSELQVELDISFWITPNMFVLPYYIIMPKK</sequence>
<evidence type="ECO:0000313" key="2">
    <source>
        <dbReference type="EMBL" id="AEO86683.1"/>
    </source>
</evidence>
<organism evidence="2">
    <name type="scientific">Drosophila melanogaster</name>
    <name type="common">Fruit fly</name>
    <dbReference type="NCBI Taxonomy" id="7227"/>
    <lineage>
        <taxon>Eukaryota</taxon>
        <taxon>Metazoa</taxon>
        <taxon>Ecdysozoa</taxon>
        <taxon>Arthropoda</taxon>
        <taxon>Hexapoda</taxon>
        <taxon>Insecta</taxon>
        <taxon>Pterygota</taxon>
        <taxon>Neoptera</taxon>
        <taxon>Endopterygota</taxon>
        <taxon>Diptera</taxon>
        <taxon>Brachycera</taxon>
        <taxon>Muscomorpha</taxon>
        <taxon>Ephydroidea</taxon>
        <taxon>Drosophilidae</taxon>
        <taxon>Drosophila</taxon>
        <taxon>Sophophora</taxon>
    </lineage>
</organism>
<evidence type="ECO:0000256" key="1">
    <source>
        <dbReference type="SAM" id="Phobius"/>
    </source>
</evidence>
<reference evidence="2" key="1">
    <citation type="submission" date="2011-09" db="EMBL/GenBank/DDBJ databases">
        <authorList>
            <person name="Carlson J."/>
            <person name="Booth B."/>
            <person name="Frise E."/>
            <person name="Park S."/>
            <person name="Wan K."/>
            <person name="Yu C."/>
            <person name="Celniker S."/>
        </authorList>
    </citation>
    <scope>NUCLEOTIDE SEQUENCE</scope>
</reference>
<dbReference type="EMBL" id="BT128910">
    <property type="protein sequence ID" value="AEO86683.1"/>
    <property type="molecule type" value="mRNA"/>
</dbReference>
<proteinExistence type="evidence at transcript level"/>
<name>G2J653_DROME</name>
<keyword evidence="1" id="KW-1133">Transmembrane helix</keyword>
<gene>
    <name evidence="2" type="primary">CG12567-RE</name>
</gene>
<keyword evidence="1" id="KW-0472">Membrane</keyword>
<accession>G2J653</accession>
<protein>
    <submittedName>
        <fullName evidence="2">FI14515p1</fullName>
    </submittedName>
</protein>
<dbReference type="AlphaFoldDB" id="G2J653"/>
<feature type="transmembrane region" description="Helical" evidence="1">
    <location>
        <begin position="32"/>
        <end position="48"/>
    </location>
</feature>
<keyword evidence="1" id="KW-0812">Transmembrane</keyword>